<proteinExistence type="predicted"/>
<evidence type="ECO:0000256" key="1">
    <source>
        <dbReference type="SAM" id="MobiDB-lite"/>
    </source>
</evidence>
<accession>A0AAE1K993</accession>
<gene>
    <name evidence="2" type="ORF">Pcinc_026980</name>
</gene>
<reference evidence="2" key="1">
    <citation type="submission" date="2023-10" db="EMBL/GenBank/DDBJ databases">
        <title>Genome assemblies of two species of porcelain crab, Petrolisthes cinctipes and Petrolisthes manimaculis (Anomura: Porcellanidae).</title>
        <authorList>
            <person name="Angst P."/>
        </authorList>
    </citation>
    <scope>NUCLEOTIDE SEQUENCE</scope>
    <source>
        <strain evidence="2">PB745_01</strain>
        <tissue evidence="2">Gill</tissue>
    </source>
</reference>
<dbReference type="EMBL" id="JAWQEG010003176">
    <property type="protein sequence ID" value="KAK3867564.1"/>
    <property type="molecule type" value="Genomic_DNA"/>
</dbReference>
<protein>
    <submittedName>
        <fullName evidence="2">Uncharacterized protein</fullName>
    </submittedName>
</protein>
<sequence length="240" mass="26420">MTSDLSGGGVEDTVRYTSAVANRTRASECDSFSLQLHHMQWDTLFNFPEKISEGHKEEYELRSGSDVCGVRMVSWAIVGRNASGTARLAGPPPPPPHRPHSRPDHVPPTSPYTTSPYTSLHHITPLLSTPPYPIPSHITPHYSSQHHKTPYPPTPHYPTLHHSSVHHTTSYHTIIHHTTHYPSLHTPPHLSGVIERSISQPASQPLDILATLFSIFISAMVRKGAISVCDFTFSANDGGS</sequence>
<dbReference type="Proteomes" id="UP001286313">
    <property type="component" value="Unassembled WGS sequence"/>
</dbReference>
<comment type="caution">
    <text evidence="2">The sequence shown here is derived from an EMBL/GenBank/DDBJ whole genome shotgun (WGS) entry which is preliminary data.</text>
</comment>
<name>A0AAE1K993_PETCI</name>
<evidence type="ECO:0000313" key="3">
    <source>
        <dbReference type="Proteomes" id="UP001286313"/>
    </source>
</evidence>
<dbReference type="AlphaFoldDB" id="A0AAE1K993"/>
<keyword evidence="3" id="KW-1185">Reference proteome</keyword>
<feature type="region of interest" description="Disordered" evidence="1">
    <location>
        <begin position="84"/>
        <end position="115"/>
    </location>
</feature>
<evidence type="ECO:0000313" key="2">
    <source>
        <dbReference type="EMBL" id="KAK3867564.1"/>
    </source>
</evidence>
<organism evidence="2 3">
    <name type="scientific">Petrolisthes cinctipes</name>
    <name type="common">Flat porcelain crab</name>
    <dbReference type="NCBI Taxonomy" id="88211"/>
    <lineage>
        <taxon>Eukaryota</taxon>
        <taxon>Metazoa</taxon>
        <taxon>Ecdysozoa</taxon>
        <taxon>Arthropoda</taxon>
        <taxon>Crustacea</taxon>
        <taxon>Multicrustacea</taxon>
        <taxon>Malacostraca</taxon>
        <taxon>Eumalacostraca</taxon>
        <taxon>Eucarida</taxon>
        <taxon>Decapoda</taxon>
        <taxon>Pleocyemata</taxon>
        <taxon>Anomura</taxon>
        <taxon>Galatheoidea</taxon>
        <taxon>Porcellanidae</taxon>
        <taxon>Petrolisthes</taxon>
    </lineage>
</organism>